<dbReference type="InterPro" id="IPR012319">
    <property type="entry name" value="FPG_cat"/>
</dbReference>
<feature type="active site" description="Proton donor; for beta-elimination activity" evidence="15">
    <location>
        <position position="60"/>
    </location>
</feature>
<comment type="catalytic activity">
    <reaction evidence="14 15">
        <text>2'-deoxyribonucleotide-(2'-deoxyribose 5'-phosphate)-2'-deoxyribonucleotide-DNA = a 3'-end 2'-deoxyribonucleotide-(2,3-dehydro-2,3-deoxyribose 5'-phosphate)-DNA + a 5'-end 5'-phospho-2'-deoxyribonucleoside-DNA + H(+)</text>
        <dbReference type="Rhea" id="RHEA:66592"/>
        <dbReference type="Rhea" id="RHEA-COMP:13180"/>
        <dbReference type="Rhea" id="RHEA-COMP:16897"/>
        <dbReference type="Rhea" id="RHEA-COMP:17067"/>
        <dbReference type="ChEBI" id="CHEBI:15378"/>
        <dbReference type="ChEBI" id="CHEBI:136412"/>
        <dbReference type="ChEBI" id="CHEBI:157695"/>
        <dbReference type="ChEBI" id="CHEBI:167181"/>
        <dbReference type="EC" id="4.2.99.18"/>
    </reaction>
</comment>
<dbReference type="Proteomes" id="UP001597399">
    <property type="component" value="Unassembled WGS sequence"/>
</dbReference>
<dbReference type="PANTHER" id="PTHR22993">
    <property type="entry name" value="FORMAMIDOPYRIMIDINE-DNA GLYCOSYLASE"/>
    <property type="match status" value="1"/>
</dbReference>
<reference evidence="19" key="1">
    <citation type="journal article" date="2019" name="Int. J. Syst. Evol. Microbiol.">
        <title>The Global Catalogue of Microorganisms (GCM) 10K type strain sequencing project: providing services to taxonomists for standard genome sequencing and annotation.</title>
        <authorList>
            <consortium name="The Broad Institute Genomics Platform"/>
            <consortium name="The Broad Institute Genome Sequencing Center for Infectious Disease"/>
            <person name="Wu L."/>
            <person name="Ma J."/>
        </authorList>
    </citation>
    <scope>NUCLEOTIDE SEQUENCE [LARGE SCALE GENOMIC DNA]</scope>
    <source>
        <strain evidence="19">TISTR 2466</strain>
    </source>
</reference>
<keyword evidence="5 15" id="KW-0227">DNA damage</keyword>
<comment type="subunit">
    <text evidence="3 15">Monomer.</text>
</comment>
<evidence type="ECO:0000259" key="16">
    <source>
        <dbReference type="PROSITE" id="PS51066"/>
    </source>
</evidence>
<dbReference type="HAMAP" id="MF_00103">
    <property type="entry name" value="Fapy_DNA_glycosyl"/>
    <property type="match status" value="1"/>
</dbReference>
<dbReference type="InterPro" id="IPR010979">
    <property type="entry name" value="Ribosomal_uS13-like_H2TH"/>
</dbReference>
<dbReference type="SMART" id="SM01232">
    <property type="entry name" value="H2TH"/>
    <property type="match status" value="1"/>
</dbReference>
<dbReference type="PROSITE" id="PS51068">
    <property type="entry name" value="FPG_CAT"/>
    <property type="match status" value="1"/>
</dbReference>
<evidence type="ECO:0000256" key="2">
    <source>
        <dbReference type="ARBA" id="ARBA00009409"/>
    </source>
</evidence>
<dbReference type="InterPro" id="IPR020629">
    <property type="entry name" value="FPG_Glyclase"/>
</dbReference>
<keyword evidence="4 15" id="KW-0479">Metal-binding</keyword>
<dbReference type="SUPFAM" id="SSF46946">
    <property type="entry name" value="S13-like H2TH domain"/>
    <property type="match status" value="1"/>
</dbReference>
<dbReference type="Pfam" id="PF06827">
    <property type="entry name" value="zf-FPG_IleRS"/>
    <property type="match status" value="1"/>
</dbReference>
<keyword evidence="7 15" id="KW-0378">Hydrolase</keyword>
<keyword evidence="9 15" id="KW-0238">DNA-binding</keyword>
<feature type="domain" description="FPG-type" evidence="16">
    <location>
        <begin position="240"/>
        <end position="274"/>
    </location>
</feature>
<evidence type="ECO:0000313" key="19">
    <source>
        <dbReference type="Proteomes" id="UP001597399"/>
    </source>
</evidence>
<dbReference type="PROSITE" id="PS51066">
    <property type="entry name" value="ZF_FPG_2"/>
    <property type="match status" value="1"/>
</dbReference>
<evidence type="ECO:0000256" key="8">
    <source>
        <dbReference type="ARBA" id="ARBA00022833"/>
    </source>
</evidence>
<keyword evidence="10 15" id="KW-0234">DNA repair</keyword>
<evidence type="ECO:0000256" key="6">
    <source>
        <dbReference type="ARBA" id="ARBA00022771"/>
    </source>
</evidence>
<evidence type="ECO:0000259" key="17">
    <source>
        <dbReference type="PROSITE" id="PS51068"/>
    </source>
</evidence>
<dbReference type="SMART" id="SM00898">
    <property type="entry name" value="Fapy_DNA_glyco"/>
    <property type="match status" value="1"/>
</dbReference>
<protein>
    <recommendedName>
        <fullName evidence="15">Formamidopyrimidine-DNA glycosylase</fullName>
        <shortName evidence="15">Fapy-DNA glycosylase</shortName>
        <ecNumber evidence="15">3.2.2.23</ecNumber>
    </recommendedName>
    <alternativeName>
        <fullName evidence="15">DNA-(apurinic or apyrimidinic site) lyase MutM</fullName>
        <shortName evidence="15">AP lyase MutM</shortName>
        <ecNumber evidence="15">4.2.99.18</ecNumber>
    </alternativeName>
</protein>
<dbReference type="Gene3D" id="3.20.190.10">
    <property type="entry name" value="MutM-like, N-terminal"/>
    <property type="match status" value="1"/>
</dbReference>
<comment type="catalytic activity">
    <reaction evidence="1 15">
        <text>Hydrolysis of DNA containing ring-opened 7-methylguanine residues, releasing 2,6-diamino-4-hydroxy-5-(N-methyl)formamidopyrimidine.</text>
        <dbReference type="EC" id="3.2.2.23"/>
    </reaction>
</comment>
<gene>
    <name evidence="15 18" type="primary">mutM</name>
    <name evidence="15" type="synonym">fpg</name>
    <name evidence="18" type="ORF">ACFSUE_00745</name>
</gene>
<dbReference type="EC" id="4.2.99.18" evidence="15"/>
<evidence type="ECO:0000256" key="12">
    <source>
        <dbReference type="ARBA" id="ARBA00023268"/>
    </source>
</evidence>
<dbReference type="NCBIfam" id="NF002211">
    <property type="entry name" value="PRK01103.1"/>
    <property type="match status" value="1"/>
</dbReference>
<keyword evidence="8 15" id="KW-0862">Zinc</keyword>
<comment type="cofactor">
    <cofactor evidence="15">
        <name>Zn(2+)</name>
        <dbReference type="ChEBI" id="CHEBI:29105"/>
    </cofactor>
    <text evidence="15">Binds 1 zinc ion per subunit.</text>
</comment>
<feature type="active site" description="Proton donor" evidence="15">
    <location>
        <position position="3"/>
    </location>
</feature>
<dbReference type="Gene3D" id="1.10.8.50">
    <property type="match status" value="1"/>
</dbReference>
<feature type="active site" description="Proton donor; for delta-elimination activity" evidence="15">
    <location>
        <position position="264"/>
    </location>
</feature>
<dbReference type="EMBL" id="JBHUMQ010000001">
    <property type="protein sequence ID" value="MFD2692176.1"/>
    <property type="molecule type" value="Genomic_DNA"/>
</dbReference>
<evidence type="ECO:0000256" key="13">
    <source>
        <dbReference type="ARBA" id="ARBA00023295"/>
    </source>
</evidence>
<dbReference type="NCBIfam" id="TIGR00577">
    <property type="entry name" value="fpg"/>
    <property type="match status" value="1"/>
</dbReference>
<dbReference type="SUPFAM" id="SSF81624">
    <property type="entry name" value="N-terminal domain of MutM-like DNA repair proteins"/>
    <property type="match status" value="1"/>
</dbReference>
<comment type="similarity">
    <text evidence="2 15">Belongs to the FPG family.</text>
</comment>
<evidence type="ECO:0000256" key="4">
    <source>
        <dbReference type="ARBA" id="ARBA00022723"/>
    </source>
</evidence>
<evidence type="ECO:0000313" key="18">
    <source>
        <dbReference type="EMBL" id="MFD2692176.1"/>
    </source>
</evidence>
<feature type="binding site" evidence="15">
    <location>
        <position position="112"/>
    </location>
    <ligand>
        <name>DNA</name>
        <dbReference type="ChEBI" id="CHEBI:16991"/>
    </ligand>
</feature>
<feature type="active site" description="Schiff-base intermediate with DNA" evidence="15">
    <location>
        <position position="2"/>
    </location>
</feature>
<evidence type="ECO:0000256" key="5">
    <source>
        <dbReference type="ARBA" id="ARBA00022763"/>
    </source>
</evidence>
<evidence type="ECO:0000256" key="1">
    <source>
        <dbReference type="ARBA" id="ARBA00001668"/>
    </source>
</evidence>
<name>A0ABW5RXW8_9BACL</name>
<dbReference type="InterPro" id="IPR000214">
    <property type="entry name" value="Znf_DNA_glyclase/AP_lyase"/>
</dbReference>
<dbReference type="Pfam" id="PF06831">
    <property type="entry name" value="H2TH"/>
    <property type="match status" value="1"/>
</dbReference>
<sequence length="279" mass="31413">MPELPEVETVKRTLNELVLGKTVKRVEVRWPNIIRRPTDINQFKAQMIGETLMDVQRRGKFLLFHFNDRVLVSHLRMEGRYLLDPESEPLDAYTHVIFHFTDNTSLRYRDVRKFGTMHLFDKGDEGNHLPLSKLGPEPLSADLNEAYLAAVCRNTKRTIKQVLLDQTIVVGLGNIYVDESLFKAGVHPVTPACVLTGDQLEKIMKAIVETLSEAVKLGGSTIRTFVNSQGHMGLFQQQLNVYGRTGEPCICCGTPIEKIKVGGRGTHFCPVCQPRGSKK</sequence>
<dbReference type="Pfam" id="PF01149">
    <property type="entry name" value="Fapy_DNA_glyco"/>
    <property type="match status" value="1"/>
</dbReference>
<evidence type="ECO:0000256" key="10">
    <source>
        <dbReference type="ARBA" id="ARBA00023204"/>
    </source>
</evidence>
<feature type="domain" description="Formamidopyrimidine-DNA glycosylase catalytic" evidence="17">
    <location>
        <begin position="2"/>
        <end position="115"/>
    </location>
</feature>
<evidence type="ECO:0000256" key="14">
    <source>
        <dbReference type="ARBA" id="ARBA00044632"/>
    </source>
</evidence>
<comment type="caution">
    <text evidence="18">The sequence shown here is derived from an EMBL/GenBank/DDBJ whole genome shotgun (WGS) entry which is preliminary data.</text>
</comment>
<dbReference type="RefSeq" id="WP_253058816.1">
    <property type="nucleotide sequence ID" value="NZ_JAMXWM010000003.1"/>
</dbReference>
<keyword evidence="12 15" id="KW-0511">Multifunctional enzyme</keyword>
<evidence type="ECO:0000256" key="7">
    <source>
        <dbReference type="ARBA" id="ARBA00022801"/>
    </source>
</evidence>
<comment type="function">
    <text evidence="15">Involved in base excision repair of DNA damaged by oxidation or by mutagenic agents. Acts as DNA glycosylase that recognizes and removes damaged bases. Has a preference for oxidized purines, such as 7,8-dihydro-8-oxoguanine (8-oxoG). Has AP (apurinic/apyrimidinic) lyase activity and introduces nicks in the DNA strand. Cleaves the DNA backbone by beta-delta elimination to generate a single-strand break at the site of the removed base with both 3'- and 5'-phosphates.</text>
</comment>
<keyword evidence="13 15" id="KW-0326">Glycosidase</keyword>
<dbReference type="InterPro" id="IPR035937">
    <property type="entry name" value="FPG_N"/>
</dbReference>
<evidence type="ECO:0000256" key="15">
    <source>
        <dbReference type="HAMAP-Rule" id="MF_00103"/>
    </source>
</evidence>
<dbReference type="InterPro" id="IPR015887">
    <property type="entry name" value="DNA_glyclase_Znf_dom_DNA_BS"/>
</dbReference>
<keyword evidence="11 15" id="KW-0456">Lyase</keyword>
<dbReference type="CDD" id="cd08966">
    <property type="entry name" value="EcFpg-like_N"/>
    <property type="match status" value="1"/>
</dbReference>
<dbReference type="PANTHER" id="PTHR22993:SF9">
    <property type="entry name" value="FORMAMIDOPYRIMIDINE-DNA GLYCOSYLASE"/>
    <property type="match status" value="1"/>
</dbReference>
<evidence type="ECO:0000256" key="3">
    <source>
        <dbReference type="ARBA" id="ARBA00011245"/>
    </source>
</evidence>
<organism evidence="18 19">
    <name type="scientific">Sporolactobacillus shoreicorticis</name>
    <dbReference type="NCBI Taxonomy" id="1923877"/>
    <lineage>
        <taxon>Bacteria</taxon>
        <taxon>Bacillati</taxon>
        <taxon>Bacillota</taxon>
        <taxon>Bacilli</taxon>
        <taxon>Bacillales</taxon>
        <taxon>Sporolactobacillaceae</taxon>
        <taxon>Sporolactobacillus</taxon>
    </lineage>
</organism>
<dbReference type="InterPro" id="IPR010663">
    <property type="entry name" value="Znf_FPG/IleRS"/>
</dbReference>
<dbReference type="PROSITE" id="PS01242">
    <property type="entry name" value="ZF_FPG_1"/>
    <property type="match status" value="1"/>
</dbReference>
<evidence type="ECO:0000256" key="9">
    <source>
        <dbReference type="ARBA" id="ARBA00023125"/>
    </source>
</evidence>
<dbReference type="GO" id="GO:0008534">
    <property type="term" value="F:oxidized purine nucleobase lesion DNA N-glycosylase activity"/>
    <property type="evidence" value="ECO:0007669"/>
    <property type="project" value="UniProtKB-EC"/>
</dbReference>
<keyword evidence="19" id="KW-1185">Reference proteome</keyword>
<keyword evidence="6 15" id="KW-0863">Zinc-finger</keyword>
<dbReference type="InterPro" id="IPR015886">
    <property type="entry name" value="H2TH_FPG"/>
</dbReference>
<proteinExistence type="inferred from homology"/>
<comment type="caution">
    <text evidence="15">Lacks conserved residue(s) required for the propagation of feature annotation.</text>
</comment>
<accession>A0ABW5RXW8</accession>
<dbReference type="EC" id="3.2.2.23" evidence="15"/>
<evidence type="ECO:0000256" key="11">
    <source>
        <dbReference type="ARBA" id="ARBA00023239"/>
    </source>
</evidence>
<dbReference type="SUPFAM" id="SSF57716">
    <property type="entry name" value="Glucocorticoid receptor-like (DNA-binding domain)"/>
    <property type="match status" value="1"/>
</dbReference>